<name>A0ABR4P2R3_9HELO</name>
<dbReference type="InterPro" id="IPR036812">
    <property type="entry name" value="NAD(P)_OxRdtase_dom_sf"/>
</dbReference>
<dbReference type="SUPFAM" id="SSF51430">
    <property type="entry name" value="NAD(P)-linked oxidoreductase"/>
    <property type="match status" value="1"/>
</dbReference>
<organism evidence="3 4">
    <name type="scientific">Phlyctema vagabunda</name>
    <dbReference type="NCBI Taxonomy" id="108571"/>
    <lineage>
        <taxon>Eukaryota</taxon>
        <taxon>Fungi</taxon>
        <taxon>Dikarya</taxon>
        <taxon>Ascomycota</taxon>
        <taxon>Pezizomycotina</taxon>
        <taxon>Leotiomycetes</taxon>
        <taxon>Helotiales</taxon>
        <taxon>Dermateaceae</taxon>
        <taxon>Phlyctema</taxon>
    </lineage>
</organism>
<evidence type="ECO:0000313" key="4">
    <source>
        <dbReference type="Proteomes" id="UP001629113"/>
    </source>
</evidence>
<dbReference type="PANTHER" id="PTHR43364">
    <property type="entry name" value="NADH-SPECIFIC METHYLGLYOXAL REDUCTASE-RELATED"/>
    <property type="match status" value="1"/>
</dbReference>
<dbReference type="Pfam" id="PF00248">
    <property type="entry name" value="Aldo_ket_red"/>
    <property type="match status" value="1"/>
</dbReference>
<evidence type="ECO:0000313" key="3">
    <source>
        <dbReference type="EMBL" id="KAL3417593.1"/>
    </source>
</evidence>
<sequence length="336" mass="36639">MAPSTTPVALAAGTHIWEPTPENIGFQDDLLATMRKHGITRLDTARAYLDGRSEEAIGLKGLAKEFIITTKAPTATAGNGSYENILKEARLSFAALKVDRVRVYLLHAPDDTIPLEHTYKAIQELYLEGKFEKFGLSNYSATQVREWHAHGQKNGFVLPTVYQSMYSAAARIQEFEVFPTLRELGLAIQVYSPLAMGFLAKRAEDFAPGTNKLAGGRWDTTTPFGQIQGLMFNKPSMIRLLAAWNEMAHAAGIDKAGMAYRWVRYHSALRGDLGDEMIIGASTAQQFADTVAEIEKGPLDAAVVASIDALWEPVAADAEKSTLRAMGVLIAGAGKH</sequence>
<feature type="domain" description="NADP-dependent oxidoreductase" evidence="2">
    <location>
        <begin position="29"/>
        <end position="312"/>
    </location>
</feature>
<dbReference type="InterPro" id="IPR023210">
    <property type="entry name" value="NADP_OxRdtase_dom"/>
</dbReference>
<gene>
    <name evidence="3" type="ORF">PVAG01_10603</name>
</gene>
<dbReference type="PANTHER" id="PTHR43364:SF4">
    <property type="entry name" value="NAD(P)-LINKED OXIDOREDUCTASE SUPERFAMILY PROTEIN"/>
    <property type="match status" value="1"/>
</dbReference>
<evidence type="ECO:0000256" key="1">
    <source>
        <dbReference type="ARBA" id="ARBA00023002"/>
    </source>
</evidence>
<evidence type="ECO:0000259" key="2">
    <source>
        <dbReference type="Pfam" id="PF00248"/>
    </source>
</evidence>
<protein>
    <submittedName>
        <fullName evidence="3">Aldehyde reductase</fullName>
    </submittedName>
</protein>
<dbReference type="EMBL" id="JBFCZG010000010">
    <property type="protein sequence ID" value="KAL3417593.1"/>
    <property type="molecule type" value="Genomic_DNA"/>
</dbReference>
<keyword evidence="4" id="KW-1185">Reference proteome</keyword>
<proteinExistence type="predicted"/>
<keyword evidence="1" id="KW-0560">Oxidoreductase</keyword>
<dbReference type="InterPro" id="IPR050523">
    <property type="entry name" value="AKR_Detox_Biosynth"/>
</dbReference>
<dbReference type="Gene3D" id="3.20.20.100">
    <property type="entry name" value="NADP-dependent oxidoreductase domain"/>
    <property type="match status" value="1"/>
</dbReference>
<reference evidence="3 4" key="1">
    <citation type="submission" date="2024-06" db="EMBL/GenBank/DDBJ databases">
        <title>Complete genome of Phlyctema vagabunda strain 19-DSS-EL-015.</title>
        <authorList>
            <person name="Fiorenzani C."/>
        </authorList>
    </citation>
    <scope>NUCLEOTIDE SEQUENCE [LARGE SCALE GENOMIC DNA]</scope>
    <source>
        <strain evidence="3 4">19-DSS-EL-015</strain>
    </source>
</reference>
<dbReference type="Proteomes" id="UP001629113">
    <property type="component" value="Unassembled WGS sequence"/>
</dbReference>
<comment type="caution">
    <text evidence="3">The sequence shown here is derived from an EMBL/GenBank/DDBJ whole genome shotgun (WGS) entry which is preliminary data.</text>
</comment>
<accession>A0ABR4P2R3</accession>
<dbReference type="CDD" id="cd19075">
    <property type="entry name" value="AKR_AKR7A1-5"/>
    <property type="match status" value="1"/>
</dbReference>